<dbReference type="PANTHER" id="PTHR30221">
    <property type="entry name" value="SMALL-CONDUCTANCE MECHANOSENSITIVE CHANNEL"/>
    <property type="match status" value="1"/>
</dbReference>
<evidence type="ECO:0000313" key="8">
    <source>
        <dbReference type="EMBL" id="KOH43134.1"/>
    </source>
</evidence>
<feature type="transmembrane region" description="Helical" evidence="6">
    <location>
        <begin position="6"/>
        <end position="25"/>
    </location>
</feature>
<evidence type="ECO:0000256" key="3">
    <source>
        <dbReference type="ARBA" id="ARBA00022989"/>
    </source>
</evidence>
<dbReference type="AlphaFoldDB" id="A0A0L8V401"/>
<evidence type="ECO:0000256" key="5">
    <source>
        <dbReference type="SAM" id="MobiDB-lite"/>
    </source>
</evidence>
<keyword evidence="4 6" id="KW-0472">Membrane</keyword>
<keyword evidence="9" id="KW-1185">Reference proteome</keyword>
<dbReference type="RefSeq" id="WP_053187368.1">
    <property type="nucleotide sequence ID" value="NZ_LGIA01000198.1"/>
</dbReference>
<accession>A0A0L8V401</accession>
<evidence type="ECO:0000256" key="1">
    <source>
        <dbReference type="ARBA" id="ARBA00004370"/>
    </source>
</evidence>
<evidence type="ECO:0000256" key="2">
    <source>
        <dbReference type="ARBA" id="ARBA00022692"/>
    </source>
</evidence>
<keyword evidence="3 6" id="KW-1133">Transmembrane helix</keyword>
<feature type="domain" description="Mechanosensitive ion channel MscS" evidence="7">
    <location>
        <begin position="94"/>
        <end position="158"/>
    </location>
</feature>
<comment type="caution">
    <text evidence="8">The sequence shown here is derived from an EMBL/GenBank/DDBJ whole genome shotgun (WGS) entry which is preliminary data.</text>
</comment>
<dbReference type="GO" id="GO:0016020">
    <property type="term" value="C:membrane"/>
    <property type="evidence" value="ECO:0007669"/>
    <property type="project" value="UniProtKB-SubCell"/>
</dbReference>
<dbReference type="EMBL" id="LGIA01000198">
    <property type="protein sequence ID" value="KOH43134.1"/>
    <property type="molecule type" value="Genomic_DNA"/>
</dbReference>
<feature type="region of interest" description="Disordered" evidence="5">
    <location>
        <begin position="162"/>
        <end position="181"/>
    </location>
</feature>
<feature type="transmembrane region" description="Helical" evidence="6">
    <location>
        <begin position="46"/>
        <end position="68"/>
    </location>
</feature>
<dbReference type="InterPro" id="IPR045275">
    <property type="entry name" value="MscS_archaea/bacteria_type"/>
</dbReference>
<dbReference type="OrthoDB" id="5705501at2"/>
<dbReference type="PANTHER" id="PTHR30221:SF8">
    <property type="entry name" value="SMALL-CONDUCTANCE MECHANOSENSITIVE CHANNEL"/>
    <property type="match status" value="1"/>
</dbReference>
<organism evidence="8 9">
    <name type="scientific">Sunxiuqinia dokdonensis</name>
    <dbReference type="NCBI Taxonomy" id="1409788"/>
    <lineage>
        <taxon>Bacteria</taxon>
        <taxon>Pseudomonadati</taxon>
        <taxon>Bacteroidota</taxon>
        <taxon>Bacteroidia</taxon>
        <taxon>Marinilabiliales</taxon>
        <taxon>Prolixibacteraceae</taxon>
        <taxon>Sunxiuqinia</taxon>
    </lineage>
</organism>
<dbReference type="GO" id="GO:0008381">
    <property type="term" value="F:mechanosensitive monoatomic ion channel activity"/>
    <property type="evidence" value="ECO:0007669"/>
    <property type="project" value="InterPro"/>
</dbReference>
<reference evidence="9" key="1">
    <citation type="submission" date="2015-07" db="EMBL/GenBank/DDBJ databases">
        <title>Genome sequencing of Sunxiuqinia dokdonensis strain SK.</title>
        <authorList>
            <person name="Ahn S."/>
            <person name="Kim B.-C."/>
        </authorList>
    </citation>
    <scope>NUCLEOTIDE SEQUENCE [LARGE SCALE GENOMIC DNA]</scope>
    <source>
        <strain evidence="9">SK</strain>
    </source>
</reference>
<dbReference type="STRING" id="1409788.NC99_40230"/>
<dbReference type="InterPro" id="IPR010920">
    <property type="entry name" value="LSM_dom_sf"/>
</dbReference>
<evidence type="ECO:0000256" key="6">
    <source>
        <dbReference type="SAM" id="Phobius"/>
    </source>
</evidence>
<dbReference type="Proteomes" id="UP000036958">
    <property type="component" value="Unassembled WGS sequence"/>
</dbReference>
<dbReference type="PATRIC" id="fig|1409788.3.peg.4111"/>
<feature type="transmembrane region" description="Helical" evidence="6">
    <location>
        <begin position="74"/>
        <end position="107"/>
    </location>
</feature>
<name>A0A0L8V401_9BACT</name>
<dbReference type="Gene3D" id="2.30.30.60">
    <property type="match status" value="1"/>
</dbReference>
<feature type="compositionally biased region" description="Basic residues" evidence="5">
    <location>
        <begin position="165"/>
        <end position="175"/>
    </location>
</feature>
<comment type="subcellular location">
    <subcellularLocation>
        <location evidence="1">Membrane</location>
    </subcellularLocation>
</comment>
<protein>
    <recommendedName>
        <fullName evidence="7">Mechanosensitive ion channel MscS domain-containing protein</fullName>
    </recommendedName>
</protein>
<evidence type="ECO:0000259" key="7">
    <source>
        <dbReference type="Pfam" id="PF00924"/>
    </source>
</evidence>
<evidence type="ECO:0000313" key="9">
    <source>
        <dbReference type="Proteomes" id="UP000036958"/>
    </source>
</evidence>
<dbReference type="InterPro" id="IPR023408">
    <property type="entry name" value="MscS_beta-dom_sf"/>
</dbReference>
<evidence type="ECO:0000256" key="4">
    <source>
        <dbReference type="ARBA" id="ARBA00023136"/>
    </source>
</evidence>
<dbReference type="Gene3D" id="1.10.287.1260">
    <property type="match status" value="1"/>
</dbReference>
<keyword evidence="2 6" id="KW-0812">Transmembrane</keyword>
<proteinExistence type="predicted"/>
<dbReference type="InterPro" id="IPR006685">
    <property type="entry name" value="MscS_channel_2nd"/>
</dbReference>
<dbReference type="Pfam" id="PF00924">
    <property type="entry name" value="MS_channel_2nd"/>
    <property type="match status" value="1"/>
</dbReference>
<dbReference type="SUPFAM" id="SSF50182">
    <property type="entry name" value="Sm-like ribonucleoproteins"/>
    <property type="match status" value="1"/>
</dbReference>
<gene>
    <name evidence="8" type="ORF">NC99_40230</name>
</gene>
<sequence>MDTYKIQIIQTVIVLVLLLAIRFIIKHSINRTLKKFNFTLQRRKMTLKIMNFFIIMSAIIALTGIWGIEREKLMIFISSVLTILGIAFFAQWSILANITAGLILYFNHPMKLGDHIRILEKDFIIEGEVHDVTFFFVHIISPEGDRITIPNSIVLQKNLSVGHPEKKKKTSKKPASKPGLD</sequence>